<dbReference type="Gene3D" id="3.90.1430.10">
    <property type="entry name" value="Yeast translation eEF2 (G' domain)"/>
    <property type="match status" value="1"/>
</dbReference>
<dbReference type="GO" id="GO:1990904">
    <property type="term" value="C:ribonucleoprotein complex"/>
    <property type="evidence" value="ECO:0007669"/>
    <property type="project" value="TreeGrafter"/>
</dbReference>
<organism evidence="8 9">
    <name type="scientific">Pristionchus entomophagus</name>
    <dbReference type="NCBI Taxonomy" id="358040"/>
    <lineage>
        <taxon>Eukaryota</taxon>
        <taxon>Metazoa</taxon>
        <taxon>Ecdysozoa</taxon>
        <taxon>Nematoda</taxon>
        <taxon>Chromadorea</taxon>
        <taxon>Rhabditida</taxon>
        <taxon>Rhabditina</taxon>
        <taxon>Diplogasteromorpha</taxon>
        <taxon>Diplogasteroidea</taxon>
        <taxon>Neodiplogasteridae</taxon>
        <taxon>Pristionchus</taxon>
    </lineage>
</organism>
<protein>
    <recommendedName>
        <fullName evidence="10">Elongation factor 2</fullName>
    </recommendedName>
</protein>
<dbReference type="PANTHER" id="PTHR42908:SF10">
    <property type="entry name" value="EUKARYOTIC TRANSLATION ELONGATION FACTOR 2"/>
    <property type="match status" value="1"/>
</dbReference>
<evidence type="ECO:0000256" key="3">
    <source>
        <dbReference type="ARBA" id="ARBA00022768"/>
    </source>
</evidence>
<keyword evidence="1" id="KW-0963">Cytoplasm</keyword>
<dbReference type="InterPro" id="IPR035647">
    <property type="entry name" value="EFG_III/V"/>
</dbReference>
<dbReference type="AlphaFoldDB" id="A0AAV5SK71"/>
<dbReference type="CDD" id="cd01681">
    <property type="entry name" value="aeEF2_snRNP_like_IV"/>
    <property type="match status" value="1"/>
</dbReference>
<keyword evidence="3" id="KW-0251">Elongation factor</keyword>
<dbReference type="Gene3D" id="3.30.230.10">
    <property type="match status" value="1"/>
</dbReference>
<evidence type="ECO:0008006" key="10">
    <source>
        <dbReference type="Google" id="ProtNLM"/>
    </source>
</evidence>
<keyword evidence="5" id="KW-0342">GTP-binding</keyword>
<proteinExistence type="predicted"/>
<dbReference type="Gene3D" id="3.30.70.870">
    <property type="entry name" value="Elongation Factor G (Translational Gtpase), domain 3"/>
    <property type="match status" value="1"/>
</dbReference>
<dbReference type="EMBL" id="BTSX01000002">
    <property type="protein sequence ID" value="GMS82900.1"/>
    <property type="molecule type" value="Genomic_DNA"/>
</dbReference>
<feature type="non-terminal residue" evidence="8">
    <location>
        <position position="1"/>
    </location>
</feature>
<dbReference type="InterPro" id="IPR027417">
    <property type="entry name" value="P-loop_NTPase"/>
</dbReference>
<dbReference type="Pfam" id="PF14492">
    <property type="entry name" value="EFG_III"/>
    <property type="match status" value="1"/>
</dbReference>
<dbReference type="InterPro" id="IPR009000">
    <property type="entry name" value="Transl_B-barrel_sf"/>
</dbReference>
<evidence type="ECO:0000256" key="2">
    <source>
        <dbReference type="ARBA" id="ARBA00022741"/>
    </source>
</evidence>
<feature type="non-terminal residue" evidence="8">
    <location>
        <position position="385"/>
    </location>
</feature>
<evidence type="ECO:0000259" key="6">
    <source>
        <dbReference type="Pfam" id="PF03144"/>
    </source>
</evidence>
<reference evidence="8" key="1">
    <citation type="submission" date="2023-10" db="EMBL/GenBank/DDBJ databases">
        <title>Genome assembly of Pristionchus species.</title>
        <authorList>
            <person name="Yoshida K."/>
            <person name="Sommer R.J."/>
        </authorList>
    </citation>
    <scope>NUCLEOTIDE SEQUENCE</scope>
    <source>
        <strain evidence="8">RS0144</strain>
    </source>
</reference>
<dbReference type="FunFam" id="2.40.30.10:FF:000010">
    <property type="entry name" value="Translation elongation factor 2"/>
    <property type="match status" value="1"/>
</dbReference>
<dbReference type="CDD" id="cd16261">
    <property type="entry name" value="EF2_snRNP_III"/>
    <property type="match status" value="1"/>
</dbReference>
<evidence type="ECO:0000256" key="1">
    <source>
        <dbReference type="ARBA" id="ARBA00022490"/>
    </source>
</evidence>
<evidence type="ECO:0000256" key="4">
    <source>
        <dbReference type="ARBA" id="ARBA00022917"/>
    </source>
</evidence>
<dbReference type="SUPFAM" id="SSF54211">
    <property type="entry name" value="Ribosomal protein S5 domain 2-like"/>
    <property type="match status" value="1"/>
</dbReference>
<keyword evidence="9" id="KW-1185">Reference proteome</keyword>
<dbReference type="GO" id="GO:0003924">
    <property type="term" value="F:GTPase activity"/>
    <property type="evidence" value="ECO:0007669"/>
    <property type="project" value="TreeGrafter"/>
</dbReference>
<evidence type="ECO:0000313" key="9">
    <source>
        <dbReference type="Proteomes" id="UP001432027"/>
    </source>
</evidence>
<accession>A0AAV5SK71</accession>
<dbReference type="Gene3D" id="2.40.30.10">
    <property type="entry name" value="Translation factors"/>
    <property type="match status" value="1"/>
</dbReference>
<dbReference type="GO" id="GO:0043022">
    <property type="term" value="F:ribosome binding"/>
    <property type="evidence" value="ECO:0007669"/>
    <property type="project" value="TreeGrafter"/>
</dbReference>
<keyword evidence="2" id="KW-0547">Nucleotide-binding</keyword>
<comment type="caution">
    <text evidence="8">The sequence shown here is derived from an EMBL/GenBank/DDBJ whole genome shotgun (WGS) entry which is preliminary data.</text>
</comment>
<feature type="domain" description="Translation elongation factor EFTu-like" evidence="6">
    <location>
        <begin position="147"/>
        <end position="222"/>
    </location>
</feature>
<dbReference type="SUPFAM" id="SSF52540">
    <property type="entry name" value="P-loop containing nucleoside triphosphate hydrolases"/>
    <property type="match status" value="1"/>
</dbReference>
<gene>
    <name evidence="8" type="ORF">PENTCL1PPCAC_5075</name>
</gene>
<dbReference type="Pfam" id="PF03144">
    <property type="entry name" value="GTP_EFTU_D2"/>
    <property type="match status" value="1"/>
</dbReference>
<dbReference type="GO" id="GO:0005829">
    <property type="term" value="C:cytosol"/>
    <property type="evidence" value="ECO:0007669"/>
    <property type="project" value="TreeGrafter"/>
</dbReference>
<dbReference type="InterPro" id="IPR004161">
    <property type="entry name" value="EFTu-like_2"/>
</dbReference>
<dbReference type="InterPro" id="IPR020568">
    <property type="entry name" value="Ribosomal_Su5_D2-typ_SF"/>
</dbReference>
<evidence type="ECO:0000256" key="5">
    <source>
        <dbReference type="ARBA" id="ARBA00023134"/>
    </source>
</evidence>
<dbReference type="SUPFAM" id="SSF54980">
    <property type="entry name" value="EF-G C-terminal domain-like"/>
    <property type="match status" value="1"/>
</dbReference>
<dbReference type="GO" id="GO:0005525">
    <property type="term" value="F:GTP binding"/>
    <property type="evidence" value="ECO:0007669"/>
    <property type="project" value="UniProtKB-KW"/>
</dbReference>
<evidence type="ECO:0000259" key="7">
    <source>
        <dbReference type="Pfam" id="PF14492"/>
    </source>
</evidence>
<sequence length="385" mass="42760">WGERFFDVKAKKWSNTAWEDTKRGFCQLVLDPIYKVFDAAMNIKKEEVSKLVESLGIKLTKEEQELEGKPLMKVLMRKWLPAGDTMLQMICIHLPSPVTAQKYRMEMLYEGPHDDEAALAIKICDANGPLMMYVSKMVPTSDKGRFYAFGRVFSGKVATGMKARILGPNYVPGSKDDFQFKTIQKTMLMMGRIVEPIEDVPAGNIVGLGGVDQYLIKGGTITTAKDAHNMRVMKFSVSPVVRVAVEPKNPSDLPKLVEGLKRLAKSDPMVQCITEESGEHIVAGAGELHLEICLKDLEEDHAGVPLKVSDPVVSYRETISDESSKICLSKSSNNFNRLYVSAVPMPDGLANEIEAGTIDIKMDFKERAGILAEKYAYDSAEARKV</sequence>
<dbReference type="GO" id="GO:0003746">
    <property type="term" value="F:translation elongation factor activity"/>
    <property type="evidence" value="ECO:0007669"/>
    <property type="project" value="UniProtKB-KW"/>
</dbReference>
<evidence type="ECO:0000313" key="8">
    <source>
        <dbReference type="EMBL" id="GMS82900.1"/>
    </source>
</evidence>
<feature type="domain" description="Elongation Factor G" evidence="7">
    <location>
        <begin position="239"/>
        <end position="300"/>
    </location>
</feature>
<keyword evidence="4" id="KW-0648">Protein biosynthesis</keyword>
<dbReference type="SUPFAM" id="SSF50447">
    <property type="entry name" value="Translation proteins"/>
    <property type="match status" value="1"/>
</dbReference>
<dbReference type="InterPro" id="IPR014721">
    <property type="entry name" value="Ribsml_uS5_D2-typ_fold_subgr"/>
</dbReference>
<dbReference type="InterPro" id="IPR041095">
    <property type="entry name" value="EFG_II"/>
</dbReference>
<name>A0AAV5SK71_9BILA</name>
<dbReference type="FunFam" id="3.30.70.870:FF:000002">
    <property type="entry name" value="Translation elongation factor 2"/>
    <property type="match status" value="1"/>
</dbReference>
<dbReference type="Proteomes" id="UP001432027">
    <property type="component" value="Unassembled WGS sequence"/>
</dbReference>
<dbReference type="PANTHER" id="PTHR42908">
    <property type="entry name" value="TRANSLATION ELONGATION FACTOR-RELATED"/>
    <property type="match status" value="1"/>
</dbReference>